<dbReference type="AlphaFoldDB" id="A0A1L9PX56"/>
<dbReference type="EMBL" id="KV878134">
    <property type="protein sequence ID" value="OJJ06130.1"/>
    <property type="molecule type" value="Genomic_DNA"/>
</dbReference>
<evidence type="ECO:0000313" key="2">
    <source>
        <dbReference type="EMBL" id="OJJ06130.1"/>
    </source>
</evidence>
<sequence length="205" mass="23590">MLCPCAKSYFMVEGLQTERPRLVRSRFQQFPSSHSRAPLPMQVRAQSAKEHIQRSEYEQDQEAKACSYGPGSHIRSRPGYDRRGYGQPRGIMKAPTEEFPFNYDVPRRSRRILRSNTDDRAESIRVEVGRNSSRSPSPEAPVSDVVKIRVYRRDGNATQIHRKGIKTEEVRLSKGDVVVRARAEASKTQNFEPTPEWDNTPESQW</sequence>
<dbReference type="RefSeq" id="XP_040671892.1">
    <property type="nucleotide sequence ID" value="XM_040810451.1"/>
</dbReference>
<name>A0A1L9PX56_ASPVE</name>
<gene>
    <name evidence="2" type="ORF">ASPVEDRAFT_312704</name>
</gene>
<feature type="compositionally biased region" description="Basic and acidic residues" evidence="1">
    <location>
        <begin position="47"/>
        <end position="63"/>
    </location>
</feature>
<evidence type="ECO:0000313" key="3">
    <source>
        <dbReference type="Proteomes" id="UP000184073"/>
    </source>
</evidence>
<evidence type="ECO:0000256" key="1">
    <source>
        <dbReference type="SAM" id="MobiDB-lite"/>
    </source>
</evidence>
<proteinExistence type="predicted"/>
<dbReference type="VEuPathDB" id="FungiDB:ASPVEDRAFT_312704"/>
<protein>
    <submittedName>
        <fullName evidence="2">Uncharacterized protein</fullName>
    </submittedName>
</protein>
<reference evidence="3" key="1">
    <citation type="journal article" date="2017" name="Genome Biol.">
        <title>Comparative genomics reveals high biological diversity and specific adaptations in the industrially and medically important fungal genus Aspergillus.</title>
        <authorList>
            <person name="de Vries R.P."/>
            <person name="Riley R."/>
            <person name="Wiebenga A."/>
            <person name="Aguilar-Osorio G."/>
            <person name="Amillis S."/>
            <person name="Uchima C.A."/>
            <person name="Anderluh G."/>
            <person name="Asadollahi M."/>
            <person name="Askin M."/>
            <person name="Barry K."/>
            <person name="Battaglia E."/>
            <person name="Bayram O."/>
            <person name="Benocci T."/>
            <person name="Braus-Stromeyer S.A."/>
            <person name="Caldana C."/>
            <person name="Canovas D."/>
            <person name="Cerqueira G.C."/>
            <person name="Chen F."/>
            <person name="Chen W."/>
            <person name="Choi C."/>
            <person name="Clum A."/>
            <person name="Dos Santos R.A."/>
            <person name="Damasio A.R."/>
            <person name="Diallinas G."/>
            <person name="Emri T."/>
            <person name="Fekete E."/>
            <person name="Flipphi M."/>
            <person name="Freyberg S."/>
            <person name="Gallo A."/>
            <person name="Gournas C."/>
            <person name="Habgood R."/>
            <person name="Hainaut M."/>
            <person name="Harispe M.L."/>
            <person name="Henrissat B."/>
            <person name="Hilden K.S."/>
            <person name="Hope R."/>
            <person name="Hossain A."/>
            <person name="Karabika E."/>
            <person name="Karaffa L."/>
            <person name="Karanyi Z."/>
            <person name="Krasevec N."/>
            <person name="Kuo A."/>
            <person name="Kusch H."/>
            <person name="LaButti K."/>
            <person name="Lagendijk E.L."/>
            <person name="Lapidus A."/>
            <person name="Levasseur A."/>
            <person name="Lindquist E."/>
            <person name="Lipzen A."/>
            <person name="Logrieco A.F."/>
            <person name="MacCabe A."/>
            <person name="Maekelae M.R."/>
            <person name="Malavazi I."/>
            <person name="Melin P."/>
            <person name="Meyer V."/>
            <person name="Mielnichuk N."/>
            <person name="Miskei M."/>
            <person name="Molnar A.P."/>
            <person name="Mule G."/>
            <person name="Ngan C.Y."/>
            <person name="Orejas M."/>
            <person name="Orosz E."/>
            <person name="Ouedraogo J.P."/>
            <person name="Overkamp K.M."/>
            <person name="Park H.-S."/>
            <person name="Perrone G."/>
            <person name="Piumi F."/>
            <person name="Punt P.J."/>
            <person name="Ram A.F."/>
            <person name="Ramon A."/>
            <person name="Rauscher S."/>
            <person name="Record E."/>
            <person name="Riano-Pachon D.M."/>
            <person name="Robert V."/>
            <person name="Roehrig J."/>
            <person name="Ruller R."/>
            <person name="Salamov A."/>
            <person name="Salih N.S."/>
            <person name="Samson R.A."/>
            <person name="Sandor E."/>
            <person name="Sanguinetti M."/>
            <person name="Schuetze T."/>
            <person name="Sepcic K."/>
            <person name="Shelest E."/>
            <person name="Sherlock G."/>
            <person name="Sophianopoulou V."/>
            <person name="Squina F.M."/>
            <person name="Sun H."/>
            <person name="Susca A."/>
            <person name="Todd R.B."/>
            <person name="Tsang A."/>
            <person name="Unkles S.E."/>
            <person name="van de Wiele N."/>
            <person name="van Rossen-Uffink D."/>
            <person name="Oliveira J.V."/>
            <person name="Vesth T.C."/>
            <person name="Visser J."/>
            <person name="Yu J.-H."/>
            <person name="Zhou M."/>
            <person name="Andersen M.R."/>
            <person name="Archer D.B."/>
            <person name="Baker S.E."/>
            <person name="Benoit I."/>
            <person name="Brakhage A.A."/>
            <person name="Braus G.H."/>
            <person name="Fischer R."/>
            <person name="Frisvad J.C."/>
            <person name="Goldman G.H."/>
            <person name="Houbraken J."/>
            <person name="Oakley B."/>
            <person name="Pocsi I."/>
            <person name="Scazzocchio C."/>
            <person name="Seiboth B."/>
            <person name="vanKuyk P.A."/>
            <person name="Wortman J."/>
            <person name="Dyer P.S."/>
            <person name="Grigoriev I.V."/>
        </authorList>
    </citation>
    <scope>NUCLEOTIDE SEQUENCE [LARGE SCALE GENOMIC DNA]</scope>
    <source>
        <strain evidence="3">CBS 583.65</strain>
    </source>
</reference>
<dbReference type="GeneID" id="63725962"/>
<accession>A0A1L9PX56</accession>
<dbReference type="OrthoDB" id="4475907at2759"/>
<feature type="region of interest" description="Disordered" evidence="1">
    <location>
        <begin position="183"/>
        <end position="205"/>
    </location>
</feature>
<keyword evidence="3" id="KW-1185">Reference proteome</keyword>
<dbReference type="Proteomes" id="UP000184073">
    <property type="component" value="Unassembled WGS sequence"/>
</dbReference>
<organism evidence="2 3">
    <name type="scientific">Aspergillus versicolor CBS 583.65</name>
    <dbReference type="NCBI Taxonomy" id="1036611"/>
    <lineage>
        <taxon>Eukaryota</taxon>
        <taxon>Fungi</taxon>
        <taxon>Dikarya</taxon>
        <taxon>Ascomycota</taxon>
        <taxon>Pezizomycotina</taxon>
        <taxon>Eurotiomycetes</taxon>
        <taxon>Eurotiomycetidae</taxon>
        <taxon>Eurotiales</taxon>
        <taxon>Aspergillaceae</taxon>
        <taxon>Aspergillus</taxon>
        <taxon>Aspergillus subgen. Nidulantes</taxon>
    </lineage>
</organism>
<feature type="region of interest" description="Disordered" evidence="1">
    <location>
        <begin position="46"/>
        <end position="93"/>
    </location>
</feature>